<dbReference type="Proteomes" id="UP001079657">
    <property type="component" value="Unassembled WGS sequence"/>
</dbReference>
<proteinExistence type="predicted"/>
<name>A0ABT4CLI8_9CLOT</name>
<feature type="transmembrane region" description="Helical" evidence="1">
    <location>
        <begin position="29"/>
        <end position="49"/>
    </location>
</feature>
<keyword evidence="1" id="KW-0472">Membrane</keyword>
<reference evidence="2" key="1">
    <citation type="submission" date="2022-12" db="EMBL/GenBank/DDBJ databases">
        <authorList>
            <person name="Wang J."/>
        </authorList>
    </citation>
    <scope>NUCLEOTIDE SEQUENCE</scope>
    <source>
        <strain evidence="2">HY-42-06</strain>
    </source>
</reference>
<sequence>MYKKSKFLTFLLSFFPGLGHIYLGLSKRGAYFISAVVGDILLSIFITGIDIVNEPITLIFIPIIWLAAVVDSMVLADKINHGMLYESGPNESAVTLKKGEGLGVDNKRLITLMLSMIPGAGHMYIGLMKMGVQIMGLFFLAFYLTDLLRISLFMLFVPVIWFYSIFDVMHKTSSSENLEDGDLIIVDKFKDMSINKNSGRLLGIVLIVIGIAIIFQNVAMPMIVEAFGYKIREYFNVGIVSLLFILGGIKLMVGSKE</sequence>
<keyword evidence="1" id="KW-1133">Transmembrane helix</keyword>
<feature type="transmembrane region" description="Helical" evidence="1">
    <location>
        <begin position="56"/>
        <end position="76"/>
    </location>
</feature>
<evidence type="ECO:0000313" key="3">
    <source>
        <dbReference type="Proteomes" id="UP001079657"/>
    </source>
</evidence>
<keyword evidence="1" id="KW-0812">Transmembrane</keyword>
<evidence type="ECO:0000313" key="2">
    <source>
        <dbReference type="EMBL" id="MCY6369909.1"/>
    </source>
</evidence>
<gene>
    <name evidence="2" type="ORF">OXH55_04625</name>
</gene>
<dbReference type="EMBL" id="JAPQES010000001">
    <property type="protein sequence ID" value="MCY6369909.1"/>
    <property type="molecule type" value="Genomic_DNA"/>
</dbReference>
<accession>A0ABT4CLI8</accession>
<feature type="transmembrane region" description="Helical" evidence="1">
    <location>
        <begin position="139"/>
        <end position="163"/>
    </location>
</feature>
<feature type="transmembrane region" description="Helical" evidence="1">
    <location>
        <begin position="201"/>
        <end position="222"/>
    </location>
</feature>
<organism evidence="2 3">
    <name type="scientific">Clostridium ganghwense</name>
    <dbReference type="NCBI Taxonomy" id="312089"/>
    <lineage>
        <taxon>Bacteria</taxon>
        <taxon>Bacillati</taxon>
        <taxon>Bacillota</taxon>
        <taxon>Clostridia</taxon>
        <taxon>Eubacteriales</taxon>
        <taxon>Clostridiaceae</taxon>
        <taxon>Clostridium</taxon>
    </lineage>
</organism>
<evidence type="ECO:0008006" key="4">
    <source>
        <dbReference type="Google" id="ProtNLM"/>
    </source>
</evidence>
<comment type="caution">
    <text evidence="2">The sequence shown here is derived from an EMBL/GenBank/DDBJ whole genome shotgun (WGS) entry which is preliminary data.</text>
</comment>
<evidence type="ECO:0000256" key="1">
    <source>
        <dbReference type="SAM" id="Phobius"/>
    </source>
</evidence>
<protein>
    <recommendedName>
        <fullName evidence="4">TM2 domain-containing protein</fullName>
    </recommendedName>
</protein>
<feature type="transmembrane region" description="Helical" evidence="1">
    <location>
        <begin position="234"/>
        <end position="253"/>
    </location>
</feature>
<keyword evidence="3" id="KW-1185">Reference proteome</keyword>
<dbReference type="RefSeq" id="WP_268048325.1">
    <property type="nucleotide sequence ID" value="NZ_JAPQES010000001.1"/>
</dbReference>